<keyword evidence="1" id="KW-0479">Metal-binding</keyword>
<dbReference type="Pfam" id="PF00122">
    <property type="entry name" value="E1-E2_ATPase"/>
    <property type="match status" value="1"/>
</dbReference>
<gene>
    <name evidence="3" type="ORF">DCF82_05385</name>
</gene>
<dbReference type="InterPro" id="IPR059000">
    <property type="entry name" value="ATPase_P-type_domA"/>
</dbReference>
<dbReference type="Gene3D" id="2.70.150.10">
    <property type="entry name" value="Calcium-transporting ATPase, cytoplasmic transduction domain A"/>
    <property type="match status" value="1"/>
</dbReference>
<evidence type="ECO:0000313" key="4">
    <source>
        <dbReference type="Proteomes" id="UP000261325"/>
    </source>
</evidence>
<proteinExistence type="predicted"/>
<evidence type="ECO:0000256" key="1">
    <source>
        <dbReference type="ARBA" id="ARBA00022723"/>
    </source>
</evidence>
<dbReference type="SUPFAM" id="SSF81653">
    <property type="entry name" value="Calcium ATPase, transduction domain A"/>
    <property type="match status" value="1"/>
</dbReference>
<dbReference type="EMBL" id="DLYI01000063">
    <property type="protein sequence ID" value="HAC27231.1"/>
    <property type="molecule type" value="Genomic_DNA"/>
</dbReference>
<protein>
    <recommendedName>
        <fullName evidence="2">P-type ATPase A domain-containing protein</fullName>
    </recommendedName>
</protein>
<reference evidence="3 4" key="1">
    <citation type="journal article" date="2018" name="Nat. Biotechnol.">
        <title>A standardized bacterial taxonomy based on genome phylogeny substantially revises the tree of life.</title>
        <authorList>
            <person name="Parks D.H."/>
            <person name="Chuvochina M."/>
            <person name="Waite D.W."/>
            <person name="Rinke C."/>
            <person name="Skarshewski A."/>
            <person name="Chaumeil P.A."/>
            <person name="Hugenholtz P."/>
        </authorList>
    </citation>
    <scope>NUCLEOTIDE SEQUENCE [LARGE SCALE GENOMIC DNA]</scope>
    <source>
        <strain evidence="3">UBA9049</strain>
    </source>
</reference>
<dbReference type="AlphaFoldDB" id="A0A3B8WBE3"/>
<dbReference type="PANTHER" id="PTHR46594:SF4">
    <property type="entry name" value="P-TYPE CATION-TRANSPORTING ATPASE"/>
    <property type="match status" value="1"/>
</dbReference>
<dbReference type="GO" id="GO:0046872">
    <property type="term" value="F:metal ion binding"/>
    <property type="evidence" value="ECO:0007669"/>
    <property type="project" value="UniProtKB-KW"/>
</dbReference>
<evidence type="ECO:0000313" key="3">
    <source>
        <dbReference type="EMBL" id="HAC27231.1"/>
    </source>
</evidence>
<comment type="caution">
    <text evidence="3">The sequence shown here is derived from an EMBL/GenBank/DDBJ whole genome shotgun (WGS) entry which is preliminary data.</text>
</comment>
<evidence type="ECO:0000259" key="2">
    <source>
        <dbReference type="Pfam" id="PF00122"/>
    </source>
</evidence>
<feature type="domain" description="P-type ATPase A" evidence="2">
    <location>
        <begin position="2"/>
        <end position="63"/>
    </location>
</feature>
<dbReference type="Proteomes" id="UP000261325">
    <property type="component" value="Unassembled WGS sequence"/>
</dbReference>
<sequence length="69" mass="7189">TDGEVVDGESHLDESIATGESVPVYKSTGDTVIGATINKEGRLRVKATRVGGDTFLAQVVKLIDEAQGS</sequence>
<feature type="non-terminal residue" evidence="3">
    <location>
        <position position="1"/>
    </location>
</feature>
<organism evidence="3 4">
    <name type="scientific">Marinobacter nauticus</name>
    <name type="common">Marinobacter hydrocarbonoclasticus</name>
    <name type="synonym">Marinobacter aquaeolei</name>
    <dbReference type="NCBI Taxonomy" id="2743"/>
    <lineage>
        <taxon>Bacteria</taxon>
        <taxon>Pseudomonadati</taxon>
        <taxon>Pseudomonadota</taxon>
        <taxon>Gammaproteobacteria</taxon>
        <taxon>Pseudomonadales</taxon>
        <taxon>Marinobacteraceae</taxon>
        <taxon>Marinobacter</taxon>
    </lineage>
</organism>
<dbReference type="InterPro" id="IPR008250">
    <property type="entry name" value="ATPase_P-typ_transduc_dom_A_sf"/>
</dbReference>
<accession>A0A3B8WBE3</accession>
<feature type="non-terminal residue" evidence="3">
    <location>
        <position position="69"/>
    </location>
</feature>
<dbReference type="PANTHER" id="PTHR46594">
    <property type="entry name" value="P-TYPE CATION-TRANSPORTING ATPASE"/>
    <property type="match status" value="1"/>
</dbReference>
<name>A0A3B8WBE3_MARNT</name>